<evidence type="ECO:0000259" key="7">
    <source>
        <dbReference type="PROSITE" id="PS50035"/>
    </source>
</evidence>
<evidence type="ECO:0000256" key="2">
    <source>
        <dbReference type="ARBA" id="ARBA00022475"/>
    </source>
</evidence>
<dbReference type="Pfam" id="PF13396">
    <property type="entry name" value="PLDc_N"/>
    <property type="match status" value="1"/>
</dbReference>
<dbReference type="CDD" id="cd09112">
    <property type="entry name" value="PLDc_CLS_2"/>
    <property type="match status" value="1"/>
</dbReference>
<dbReference type="AlphaFoldDB" id="A0A0A8E6Q1"/>
<evidence type="ECO:0000256" key="6">
    <source>
        <dbReference type="SAM" id="Phobius"/>
    </source>
</evidence>
<dbReference type="Pfam" id="PF13091">
    <property type="entry name" value="PLDc_2"/>
    <property type="match status" value="2"/>
</dbReference>
<dbReference type="InterPro" id="IPR027379">
    <property type="entry name" value="CLS_N"/>
</dbReference>
<dbReference type="InterPro" id="IPR001736">
    <property type="entry name" value="PLipase_D/transphosphatidylase"/>
</dbReference>
<feature type="transmembrane region" description="Helical" evidence="6">
    <location>
        <begin position="7"/>
        <end position="32"/>
    </location>
</feature>
<dbReference type="PANTHER" id="PTHR21248">
    <property type="entry name" value="CARDIOLIPIN SYNTHASE"/>
    <property type="match status" value="1"/>
</dbReference>
<accession>A0A0A8E6Q1</accession>
<dbReference type="KEGG" id="mfq:MYF_00160"/>
<evidence type="ECO:0000256" key="4">
    <source>
        <dbReference type="ARBA" id="ARBA00022989"/>
    </source>
</evidence>
<keyword evidence="4 6" id="KW-1133">Transmembrane helix</keyword>
<keyword evidence="5 6" id="KW-0472">Membrane</keyword>
<keyword evidence="9" id="KW-1185">Reference proteome</keyword>
<dbReference type="PROSITE" id="PS50035">
    <property type="entry name" value="PLD"/>
    <property type="match status" value="2"/>
</dbReference>
<dbReference type="GO" id="GO:0030572">
    <property type="term" value="F:phosphatidyltransferase activity"/>
    <property type="evidence" value="ECO:0007669"/>
    <property type="project" value="UniProtKB-ARBA"/>
</dbReference>
<dbReference type="GO" id="GO:0005886">
    <property type="term" value="C:plasma membrane"/>
    <property type="evidence" value="ECO:0007669"/>
    <property type="project" value="UniProtKB-SubCell"/>
</dbReference>
<feature type="transmembrane region" description="Helical" evidence="6">
    <location>
        <begin position="38"/>
        <end position="59"/>
    </location>
</feature>
<evidence type="ECO:0000256" key="3">
    <source>
        <dbReference type="ARBA" id="ARBA00022692"/>
    </source>
</evidence>
<protein>
    <submittedName>
        <fullName evidence="8">Cardiolipin synthetase</fullName>
    </submittedName>
</protein>
<dbReference type="SUPFAM" id="SSF56024">
    <property type="entry name" value="Phospholipase D/nuclease"/>
    <property type="match status" value="2"/>
</dbReference>
<comment type="subcellular location">
    <subcellularLocation>
        <location evidence="1">Cell membrane</location>
        <topology evidence="1">Multi-pass membrane protein</topology>
    </subcellularLocation>
</comment>
<dbReference type="PANTHER" id="PTHR21248:SF22">
    <property type="entry name" value="PHOSPHOLIPASE D"/>
    <property type="match status" value="1"/>
</dbReference>
<dbReference type="CDD" id="cd09110">
    <property type="entry name" value="PLDc_CLS_1"/>
    <property type="match status" value="1"/>
</dbReference>
<evidence type="ECO:0000256" key="5">
    <source>
        <dbReference type="ARBA" id="ARBA00023136"/>
    </source>
</evidence>
<evidence type="ECO:0000256" key="1">
    <source>
        <dbReference type="ARBA" id="ARBA00004651"/>
    </source>
</evidence>
<gene>
    <name evidence="8" type="primary">cls</name>
    <name evidence="8" type="ORF">MYF_00160</name>
</gene>
<proteinExistence type="predicted"/>
<dbReference type="OrthoDB" id="9762009at2"/>
<name>A0A0A8E6Q1_MESFC</name>
<sequence length="510" mass="60568">MHKFTKWFFYYCFLTIFLVLFSTTMYLIQHFLSKNKSWISIVTIVAVYASTSFFNLFLLFQKRRIETKISWLLACSIFPIIGPISYILLGRKYLNSQHISQYFSQYQHFVSINEGVEEKIDATHKDEDILLNFSNKYFSSPIKKFNGNLLVDGHSFFEKLFNDIKNAKKYIFIDVYIIKNDFVWRKLKKILIDKRKQGVKVKILADSFGTYFIKTRQWIELKREKIDVLLFNIFKIPFISGQSFYRNHRKVYLIDGKIVYTGGNNISEEYSGFDKNFGYWMDLNLRLEGEIVQTYCKNFLFHWSKWGKKNISKEKINSFCNINDLVAQEEEPKNVGVVVQNGPNLEHSLIEGFILKKIYSAKKNIKIFTPYFVPTQKIIDALEDVLLAKIEVEIFLPGRNDLRIIKIFNDFFARKLLNKGAKIYYFKEIFFHGKSIITDDRFGMIGTSNLDYRSLIFQYETNLFFKGEILNDFLKHIESLKKQKIIVEIRQIAKVFFVFRFLIFFFKTVI</sequence>
<evidence type="ECO:0000313" key="9">
    <source>
        <dbReference type="Proteomes" id="UP000031129"/>
    </source>
</evidence>
<keyword evidence="2" id="KW-1003">Cell membrane</keyword>
<organism evidence="8 9">
    <name type="scientific">Mesomycoplasma flocculare ATCC 27399</name>
    <dbReference type="NCBI Taxonomy" id="743971"/>
    <lineage>
        <taxon>Bacteria</taxon>
        <taxon>Bacillati</taxon>
        <taxon>Mycoplasmatota</taxon>
        <taxon>Mycoplasmoidales</taxon>
        <taxon>Metamycoplasmataceae</taxon>
        <taxon>Mesomycoplasma</taxon>
    </lineage>
</organism>
<dbReference type="Proteomes" id="UP000031129">
    <property type="component" value="Chromosome"/>
</dbReference>
<keyword evidence="3 6" id="KW-0812">Transmembrane</keyword>
<dbReference type="SMART" id="SM00155">
    <property type="entry name" value="PLDc"/>
    <property type="match status" value="2"/>
</dbReference>
<feature type="domain" description="PLD phosphodiesterase" evidence="7">
    <location>
        <begin position="427"/>
        <end position="454"/>
    </location>
</feature>
<dbReference type="GO" id="GO:0032049">
    <property type="term" value="P:cardiolipin biosynthetic process"/>
    <property type="evidence" value="ECO:0007669"/>
    <property type="project" value="UniProtKB-ARBA"/>
</dbReference>
<reference evidence="8 9" key="1">
    <citation type="journal article" date="2015" name="Genome Announc.">
        <title>Complete Genome Sequence of Mycoplasma flocculare Strain Ms42T (ATCC 27399T).</title>
        <authorList>
            <person name="Calcutt M.J."/>
            <person name="Foecking M.F."/>
            <person name="Heidari M.B."/>
            <person name="McIntosh M.A."/>
        </authorList>
    </citation>
    <scope>NUCLEOTIDE SEQUENCE [LARGE SCALE GENOMIC DNA]</scope>
    <source>
        <strain evidence="9">ATCC 27399</strain>
    </source>
</reference>
<evidence type="ECO:0000313" key="8">
    <source>
        <dbReference type="EMBL" id="AJC49614.1"/>
    </source>
</evidence>
<feature type="domain" description="PLD phosphodiesterase" evidence="7">
    <location>
        <begin position="243"/>
        <end position="270"/>
    </location>
</feature>
<dbReference type="Gene3D" id="3.30.870.10">
    <property type="entry name" value="Endonuclease Chain A"/>
    <property type="match status" value="2"/>
</dbReference>
<dbReference type="InterPro" id="IPR025202">
    <property type="entry name" value="PLD-like_dom"/>
</dbReference>
<dbReference type="EMBL" id="CP007585">
    <property type="protein sequence ID" value="AJC49614.1"/>
    <property type="molecule type" value="Genomic_DNA"/>
</dbReference>
<dbReference type="STRING" id="743971.MYF_00160"/>
<dbReference type="HOGENOM" id="CLU_038053_1_2_14"/>
<feature type="transmembrane region" description="Helical" evidence="6">
    <location>
        <begin position="71"/>
        <end position="89"/>
    </location>
</feature>